<dbReference type="EMBL" id="CP018477">
    <property type="protein sequence ID" value="ASV75797.1"/>
    <property type="molecule type" value="Genomic_DNA"/>
</dbReference>
<dbReference type="Proteomes" id="UP000215086">
    <property type="component" value="Chromosome"/>
</dbReference>
<name>A0A286RIK8_9BACT</name>
<dbReference type="KEGG" id="ttf:THTE_3195"/>
<evidence type="ECO:0000313" key="3">
    <source>
        <dbReference type="Proteomes" id="UP000215086"/>
    </source>
</evidence>
<keyword evidence="3" id="KW-1185">Reference proteome</keyword>
<accession>A0A286RIK8</accession>
<evidence type="ECO:0000313" key="2">
    <source>
        <dbReference type="EMBL" id="ASV75797.1"/>
    </source>
</evidence>
<proteinExistence type="predicted"/>
<dbReference type="AlphaFoldDB" id="A0A286RIK8"/>
<evidence type="ECO:0000256" key="1">
    <source>
        <dbReference type="SAM" id="MobiDB-lite"/>
    </source>
</evidence>
<reference evidence="2 3" key="1">
    <citation type="journal article" name="Front. Microbiol.">
        <title>Sugar Metabolism of the First Thermophilic Planctomycete Thermogutta terrifontis: Comparative Genomic and Transcriptomic Approaches.</title>
        <authorList>
            <person name="Elcheninov A.G."/>
            <person name="Menzel P."/>
            <person name="Gudbergsdottir S.R."/>
            <person name="Slesarev A.I."/>
            <person name="Kadnikov V.V."/>
            <person name="Krogh A."/>
            <person name="Bonch-Osmolovskaya E.A."/>
            <person name="Peng X."/>
            <person name="Kublanov I.V."/>
        </authorList>
    </citation>
    <scope>NUCLEOTIDE SEQUENCE [LARGE SCALE GENOMIC DNA]</scope>
    <source>
        <strain evidence="2 3">R1</strain>
    </source>
</reference>
<gene>
    <name evidence="2" type="ORF">THTE_3195</name>
</gene>
<sequence length="47" mass="4939">MRKPFGFRQALNCPPGQQPAHSRRSGVFIHHAVPSCQPAGSAAVALG</sequence>
<feature type="region of interest" description="Disordered" evidence="1">
    <location>
        <begin position="1"/>
        <end position="26"/>
    </location>
</feature>
<protein>
    <submittedName>
        <fullName evidence="2">Uncharacterized protein</fullName>
    </submittedName>
</protein>
<organism evidence="2 3">
    <name type="scientific">Thermogutta terrifontis</name>
    <dbReference type="NCBI Taxonomy" id="1331910"/>
    <lineage>
        <taxon>Bacteria</taxon>
        <taxon>Pseudomonadati</taxon>
        <taxon>Planctomycetota</taxon>
        <taxon>Planctomycetia</taxon>
        <taxon>Pirellulales</taxon>
        <taxon>Thermoguttaceae</taxon>
        <taxon>Thermogutta</taxon>
    </lineage>
</organism>